<dbReference type="Pfam" id="PF01464">
    <property type="entry name" value="SLT"/>
    <property type="match status" value="1"/>
</dbReference>
<dbReference type="InterPro" id="IPR008258">
    <property type="entry name" value="Transglycosylase_SLT_dom_1"/>
</dbReference>
<feature type="compositionally biased region" description="Low complexity" evidence="4">
    <location>
        <begin position="205"/>
        <end position="215"/>
    </location>
</feature>
<protein>
    <submittedName>
        <fullName evidence="7">Soluble lytic murein transglycosylase</fullName>
    </submittedName>
</protein>
<dbReference type="SUPFAM" id="SSF53955">
    <property type="entry name" value="Lysozyme-like"/>
    <property type="match status" value="1"/>
</dbReference>
<sequence>MGNETMTLDLLRRRTGVDTRDVGYSRKIRRSVAAFALAVTLAPLAAQAQPTTGRFEFPSLFDTPEDRTGSSEQTRQAAYAPATQTARSGSVLSASDEDTYRQIFRAQERGSWSEADRLLSRLQDRSLMGYVLSQRYLHPATRASYEELRDWLTQYRDLPQAESIRKLAEQRVKGVKGNKGRALSLPTPTWDGLTGSGGAGDVHAESSGLEGSYSSSGDKARAAKLWQRFHQEIRSGSTYNALRLVQAASPGQDMARLDLDRMRSYLAYVLFIEGNDGQALELARQAVNSSGDGVGQGLWAGGLALWRQGNLDEARQWFERLAQAPRTSPWLTAAGAYWAARAALRDHRPDQMGSYLRLAADHPRTFYGLLARRALGLSSRIQWEASALSTSETAALQRANEGRRALALAQVGKTAEAEQELRGLYRSASGDQRDAILRMADLSGMSGLALYLSAIRSRSAGGEAVADAVAGAIANARYPVPTWSPQDGWRLDRALIFAFVRQESAFDPSAQSGAGARGLMQVMPATADLIARKTGSDLGRKDLMSPERNLALGQRYLEHLLTSGDVEGNLFYAAAAYNAGPGNLKKWKDVLATRSGNPQAANDPLLFIESIPMRETRAYVEQVMANMWLYYDRLGQHAPSLDSVAAGDWPRYVPQDNVGMAAAPSGSAVTR</sequence>
<evidence type="ECO:0000256" key="3">
    <source>
        <dbReference type="ARBA" id="ARBA00022729"/>
    </source>
</evidence>
<feature type="compositionally biased region" description="Polar residues" evidence="4">
    <location>
        <begin position="70"/>
        <end position="92"/>
    </location>
</feature>
<name>A0A1N7PRK7_9PROT</name>
<dbReference type="RefSeq" id="WP_139332995.1">
    <property type="nucleotide sequence ID" value="NZ_FTOA01000008.1"/>
</dbReference>
<dbReference type="PANTHER" id="PTHR37423">
    <property type="entry name" value="SOLUBLE LYTIC MUREIN TRANSGLYCOSYLASE-RELATED"/>
    <property type="match status" value="1"/>
</dbReference>
<dbReference type="OrthoDB" id="9815002at2"/>
<dbReference type="GO" id="GO:0004553">
    <property type="term" value="F:hydrolase activity, hydrolyzing O-glycosyl compounds"/>
    <property type="evidence" value="ECO:0007669"/>
    <property type="project" value="InterPro"/>
</dbReference>
<evidence type="ECO:0000313" key="8">
    <source>
        <dbReference type="Proteomes" id="UP000185678"/>
    </source>
</evidence>
<comment type="similarity">
    <text evidence="1">Belongs to the transglycosylase Slt family.</text>
</comment>
<comment type="similarity">
    <text evidence="2">Belongs to the virb1 family.</text>
</comment>
<proteinExistence type="inferred from homology"/>
<dbReference type="AlphaFoldDB" id="A0A1N7PRK7"/>
<dbReference type="GO" id="GO:0042597">
    <property type="term" value="C:periplasmic space"/>
    <property type="evidence" value="ECO:0007669"/>
    <property type="project" value="InterPro"/>
</dbReference>
<feature type="region of interest" description="Disordered" evidence="4">
    <location>
        <begin position="186"/>
        <end position="215"/>
    </location>
</feature>
<evidence type="ECO:0000259" key="6">
    <source>
        <dbReference type="Pfam" id="PF01464"/>
    </source>
</evidence>
<feature type="region of interest" description="Disordered" evidence="4">
    <location>
        <begin position="55"/>
        <end position="92"/>
    </location>
</feature>
<dbReference type="Gene3D" id="1.10.530.10">
    <property type="match status" value="1"/>
</dbReference>
<gene>
    <name evidence="7" type="ORF">SAMN05421779_1083</name>
</gene>
<evidence type="ECO:0000256" key="1">
    <source>
        <dbReference type="ARBA" id="ARBA00007734"/>
    </source>
</evidence>
<dbReference type="Gene3D" id="1.25.20.10">
    <property type="entry name" value="Bacterial muramidases"/>
    <property type="match status" value="2"/>
</dbReference>
<feature type="chain" id="PRO_5012998311" evidence="5">
    <location>
        <begin position="49"/>
        <end position="671"/>
    </location>
</feature>
<dbReference type="PANTHER" id="PTHR37423:SF2">
    <property type="entry name" value="MEMBRANE-BOUND LYTIC MUREIN TRANSGLYCOSYLASE C"/>
    <property type="match status" value="1"/>
</dbReference>
<dbReference type="EMBL" id="FTOA01000008">
    <property type="protein sequence ID" value="SIT13192.1"/>
    <property type="molecule type" value="Genomic_DNA"/>
</dbReference>
<evidence type="ECO:0000256" key="2">
    <source>
        <dbReference type="ARBA" id="ARBA00009387"/>
    </source>
</evidence>
<keyword evidence="3 5" id="KW-0732">Signal</keyword>
<reference evidence="7 8" key="1">
    <citation type="submission" date="2017-01" db="EMBL/GenBank/DDBJ databases">
        <authorList>
            <person name="Mah S.A."/>
            <person name="Swanson W.J."/>
            <person name="Moy G.W."/>
            <person name="Vacquier V.D."/>
        </authorList>
    </citation>
    <scope>NUCLEOTIDE SEQUENCE [LARGE SCALE GENOMIC DNA]</scope>
    <source>
        <strain evidence="7 8">DSM 11589</strain>
    </source>
</reference>
<feature type="domain" description="Transglycosylase SLT" evidence="6">
    <location>
        <begin position="488"/>
        <end position="589"/>
    </location>
</feature>
<dbReference type="STRING" id="80876.SAMN05421779_1083"/>
<feature type="signal peptide" evidence="5">
    <location>
        <begin position="1"/>
        <end position="48"/>
    </location>
</feature>
<dbReference type="InterPro" id="IPR023346">
    <property type="entry name" value="Lysozyme-like_dom_sf"/>
</dbReference>
<evidence type="ECO:0000313" key="7">
    <source>
        <dbReference type="EMBL" id="SIT13192.1"/>
    </source>
</evidence>
<dbReference type="SUPFAM" id="SSF48435">
    <property type="entry name" value="Bacterial muramidases"/>
    <property type="match status" value="1"/>
</dbReference>
<accession>A0A1N7PRK7</accession>
<keyword evidence="8" id="KW-1185">Reference proteome</keyword>
<organism evidence="7 8">
    <name type="scientific">Insolitispirillum peregrinum</name>
    <dbReference type="NCBI Taxonomy" id="80876"/>
    <lineage>
        <taxon>Bacteria</taxon>
        <taxon>Pseudomonadati</taxon>
        <taxon>Pseudomonadota</taxon>
        <taxon>Alphaproteobacteria</taxon>
        <taxon>Rhodospirillales</taxon>
        <taxon>Novispirillaceae</taxon>
        <taxon>Insolitispirillum</taxon>
    </lineage>
</organism>
<evidence type="ECO:0000256" key="4">
    <source>
        <dbReference type="SAM" id="MobiDB-lite"/>
    </source>
</evidence>
<evidence type="ECO:0000256" key="5">
    <source>
        <dbReference type="SAM" id="SignalP"/>
    </source>
</evidence>
<dbReference type="CDD" id="cd13401">
    <property type="entry name" value="Slt70-like"/>
    <property type="match status" value="1"/>
</dbReference>
<dbReference type="Proteomes" id="UP000185678">
    <property type="component" value="Unassembled WGS sequence"/>
</dbReference>
<dbReference type="InterPro" id="IPR008939">
    <property type="entry name" value="Lytic_TGlycosylase_superhlx_U"/>
</dbReference>